<dbReference type="PANTHER" id="PTHR11782:SF121">
    <property type="entry name" value="NUCLEOSIDE-DIPHOSPHATASE MIG-23"/>
    <property type="match status" value="1"/>
</dbReference>
<dbReference type="EnsemblMetazoa" id="SMAR013322-RA">
    <property type="protein sequence ID" value="SMAR013322-PA"/>
    <property type="gene ID" value="SMAR013322"/>
</dbReference>
<dbReference type="PANTHER" id="PTHR11782">
    <property type="entry name" value="ADENOSINE/GUANOSINE DIPHOSPHATASE"/>
    <property type="match status" value="1"/>
</dbReference>
<dbReference type="Pfam" id="PF01150">
    <property type="entry name" value="GDA1_CD39"/>
    <property type="match status" value="1"/>
</dbReference>
<sequence>MSLSAFSFLCRDSRIALNKQCKLVLICTFGIGIILLLFQLLSTYTSITQKSVDSSPYSAFTPSLSLDILDDVQYAAVIDAGSSGSRIYIYSWPPHTGDSNELLRIRPLVDLTGEPIMKKIEPGLSSVANEPHRASDYISPLLEFACDKIPPHLHWETPLFILATAGLRLLNSTQQTSILDDLRHDISRKFNFSFAQSNVEIISGKQEAVYQWMAINYAFERFNHDINAPLVAVDVEEHPANPIIFRKQTLGILDMGGASMQIGFELTRNVQLKTLQTDQRSHLAEFNLGCLEHGKEHVYHVYVTTYLGLGANEVLDLYEKNVTASAAEAAANENRTSISLLDPCFPNDFIRTETRDKIVINVHGDGQLDKCRDQLRPLLKNLTSCPGPNCVFSFITTNFESMDWIGFSEFWYSMHDVLRIGGTYSYNRIEKSYNEYCGSKWIFLQTRFAFADKKRLRNQCFKLAWIIVVLHDGLGLPLNFSRLRSSPNTVSGQV</sequence>
<evidence type="ECO:0000313" key="7">
    <source>
        <dbReference type="Proteomes" id="UP000014500"/>
    </source>
</evidence>
<dbReference type="AlphaFoldDB" id="T1JHJ1"/>
<keyword evidence="5" id="KW-1133">Transmembrane helix</keyword>
<feature type="transmembrane region" description="Helical" evidence="5">
    <location>
        <begin position="21"/>
        <end position="41"/>
    </location>
</feature>
<evidence type="ECO:0000256" key="5">
    <source>
        <dbReference type="SAM" id="Phobius"/>
    </source>
</evidence>
<evidence type="ECO:0000256" key="2">
    <source>
        <dbReference type="ARBA" id="ARBA00022801"/>
    </source>
</evidence>
<dbReference type="Gene3D" id="3.30.420.40">
    <property type="match status" value="1"/>
</dbReference>
<accession>T1JHJ1</accession>
<reference evidence="7" key="1">
    <citation type="submission" date="2011-05" db="EMBL/GenBank/DDBJ databases">
        <authorList>
            <person name="Richards S.R."/>
            <person name="Qu J."/>
            <person name="Jiang H."/>
            <person name="Jhangiani S.N."/>
            <person name="Agravi P."/>
            <person name="Goodspeed R."/>
            <person name="Gross S."/>
            <person name="Mandapat C."/>
            <person name="Jackson L."/>
            <person name="Mathew T."/>
            <person name="Pu L."/>
            <person name="Thornton R."/>
            <person name="Saada N."/>
            <person name="Wilczek-Boney K.B."/>
            <person name="Lee S."/>
            <person name="Kovar C."/>
            <person name="Wu Y."/>
            <person name="Scherer S.E."/>
            <person name="Worley K.C."/>
            <person name="Muzny D.M."/>
            <person name="Gibbs R."/>
        </authorList>
    </citation>
    <scope>NUCLEOTIDE SEQUENCE</scope>
    <source>
        <strain evidence="7">Brora</strain>
    </source>
</reference>
<keyword evidence="2" id="KW-0378">Hydrolase</keyword>
<dbReference type="HOGENOM" id="CLU_010246_3_1_1"/>
<feature type="binding site" evidence="4">
    <location>
        <begin position="257"/>
        <end position="261"/>
    </location>
    <ligand>
        <name>ATP</name>
        <dbReference type="ChEBI" id="CHEBI:30616"/>
    </ligand>
</feature>
<feature type="active site" description="Proton acceptor" evidence="3">
    <location>
        <position position="207"/>
    </location>
</feature>
<protein>
    <submittedName>
        <fullName evidence="6">Uncharacterized protein</fullName>
    </submittedName>
</protein>
<dbReference type="InterPro" id="IPR000407">
    <property type="entry name" value="GDA1_CD39_NTPase"/>
</dbReference>
<keyword evidence="7" id="KW-1185">Reference proteome</keyword>
<dbReference type="eggNOG" id="KOG1386">
    <property type="taxonomic scope" value="Eukaryota"/>
</dbReference>
<evidence type="ECO:0000256" key="4">
    <source>
        <dbReference type="PIRSR" id="PIRSR600407-2"/>
    </source>
</evidence>
<dbReference type="OMA" id="QYDVMEE"/>
<evidence type="ECO:0000256" key="3">
    <source>
        <dbReference type="PIRSR" id="PIRSR600407-1"/>
    </source>
</evidence>
<keyword evidence="5" id="KW-0812">Transmembrane</keyword>
<name>T1JHJ1_STRMM</name>
<dbReference type="GO" id="GO:0005524">
    <property type="term" value="F:ATP binding"/>
    <property type="evidence" value="ECO:0007669"/>
    <property type="project" value="UniProtKB-KW"/>
</dbReference>
<proteinExistence type="inferred from homology"/>
<dbReference type="Proteomes" id="UP000014500">
    <property type="component" value="Unassembled WGS sequence"/>
</dbReference>
<dbReference type="STRING" id="126957.T1JHJ1"/>
<organism evidence="6 7">
    <name type="scientific">Strigamia maritima</name>
    <name type="common">European centipede</name>
    <name type="synonym">Geophilus maritimus</name>
    <dbReference type="NCBI Taxonomy" id="126957"/>
    <lineage>
        <taxon>Eukaryota</taxon>
        <taxon>Metazoa</taxon>
        <taxon>Ecdysozoa</taxon>
        <taxon>Arthropoda</taxon>
        <taxon>Myriapoda</taxon>
        <taxon>Chilopoda</taxon>
        <taxon>Pleurostigmophora</taxon>
        <taxon>Geophilomorpha</taxon>
        <taxon>Linotaeniidae</taxon>
        <taxon>Strigamia</taxon>
    </lineage>
</organism>
<comment type="similarity">
    <text evidence="1">Belongs to the GDA1/CD39 NTPase family.</text>
</comment>
<dbReference type="Gene3D" id="3.30.420.150">
    <property type="entry name" value="Exopolyphosphatase. Domain 2"/>
    <property type="match status" value="1"/>
</dbReference>
<dbReference type="GO" id="GO:0046036">
    <property type="term" value="P:CTP metabolic process"/>
    <property type="evidence" value="ECO:0007669"/>
    <property type="project" value="TreeGrafter"/>
</dbReference>
<evidence type="ECO:0000256" key="1">
    <source>
        <dbReference type="ARBA" id="ARBA00009283"/>
    </source>
</evidence>
<reference evidence="6" key="2">
    <citation type="submission" date="2015-02" db="UniProtKB">
        <authorList>
            <consortium name="EnsemblMetazoa"/>
        </authorList>
    </citation>
    <scope>IDENTIFICATION</scope>
</reference>
<dbReference type="PhylomeDB" id="T1JHJ1"/>
<dbReference type="GO" id="GO:0005794">
    <property type="term" value="C:Golgi apparatus"/>
    <property type="evidence" value="ECO:0007669"/>
    <property type="project" value="TreeGrafter"/>
</dbReference>
<dbReference type="GO" id="GO:0017111">
    <property type="term" value="F:ribonucleoside triphosphate phosphatase activity"/>
    <property type="evidence" value="ECO:0007669"/>
    <property type="project" value="TreeGrafter"/>
</dbReference>
<keyword evidence="4" id="KW-0067">ATP-binding</keyword>
<dbReference type="GO" id="GO:0006256">
    <property type="term" value="P:UDP catabolic process"/>
    <property type="evidence" value="ECO:0007669"/>
    <property type="project" value="TreeGrafter"/>
</dbReference>
<dbReference type="GO" id="GO:0004382">
    <property type="term" value="F:GDP phosphatase activity"/>
    <property type="evidence" value="ECO:0007669"/>
    <property type="project" value="TreeGrafter"/>
</dbReference>
<evidence type="ECO:0000313" key="6">
    <source>
        <dbReference type="EnsemblMetazoa" id="SMAR013322-PA"/>
    </source>
</evidence>
<keyword evidence="4" id="KW-0547">Nucleotide-binding</keyword>
<dbReference type="EMBL" id="JH431701">
    <property type="status" value="NOT_ANNOTATED_CDS"/>
    <property type="molecule type" value="Genomic_DNA"/>
</dbReference>
<dbReference type="GO" id="GO:0045134">
    <property type="term" value="F:UDP phosphatase activity"/>
    <property type="evidence" value="ECO:0007669"/>
    <property type="project" value="TreeGrafter"/>
</dbReference>
<keyword evidence="5" id="KW-0472">Membrane</keyword>
<dbReference type="GO" id="GO:0016020">
    <property type="term" value="C:membrane"/>
    <property type="evidence" value="ECO:0007669"/>
    <property type="project" value="TreeGrafter"/>
</dbReference>